<feature type="non-terminal residue" evidence="2">
    <location>
        <position position="1"/>
    </location>
</feature>
<proteinExistence type="predicted"/>
<organism evidence="2">
    <name type="scientific">uncultured Pseudonocardia sp</name>
    <dbReference type="NCBI Taxonomy" id="211455"/>
    <lineage>
        <taxon>Bacteria</taxon>
        <taxon>Bacillati</taxon>
        <taxon>Actinomycetota</taxon>
        <taxon>Actinomycetes</taxon>
        <taxon>Pseudonocardiales</taxon>
        <taxon>Pseudonocardiaceae</taxon>
        <taxon>Pseudonocardia</taxon>
        <taxon>environmental samples</taxon>
    </lineage>
</organism>
<dbReference type="EMBL" id="CADCUS010000456">
    <property type="protein sequence ID" value="CAA9428791.1"/>
    <property type="molecule type" value="Genomic_DNA"/>
</dbReference>
<feature type="region of interest" description="Disordered" evidence="1">
    <location>
        <begin position="1"/>
        <end position="23"/>
    </location>
</feature>
<feature type="non-terminal residue" evidence="2">
    <location>
        <position position="49"/>
    </location>
</feature>
<sequence length="49" mass="5552">PPAAPAPRPRSCSPRRGRRSSWSACCWSSPRSAAATAWRPWPCTRCWWP</sequence>
<dbReference type="AlphaFoldDB" id="A0A6J4Q5V9"/>
<name>A0A6J4Q5V9_9PSEU</name>
<gene>
    <name evidence="2" type="ORF">AVDCRST_MAG66-3158</name>
</gene>
<accession>A0A6J4Q5V9</accession>
<evidence type="ECO:0000256" key="1">
    <source>
        <dbReference type="SAM" id="MobiDB-lite"/>
    </source>
</evidence>
<evidence type="ECO:0000313" key="2">
    <source>
        <dbReference type="EMBL" id="CAA9428791.1"/>
    </source>
</evidence>
<reference evidence="2" key="1">
    <citation type="submission" date="2020-02" db="EMBL/GenBank/DDBJ databases">
        <authorList>
            <person name="Meier V. D."/>
        </authorList>
    </citation>
    <scope>NUCLEOTIDE SEQUENCE</scope>
    <source>
        <strain evidence="2">AVDCRST_MAG66</strain>
    </source>
</reference>
<protein>
    <submittedName>
        <fullName evidence="2">Uncharacterized protein</fullName>
    </submittedName>
</protein>